<dbReference type="InterPro" id="IPR024775">
    <property type="entry name" value="DinB-like"/>
</dbReference>
<sequence>MLVNLMTARLEKYIAAVPTALRAWPEEKLHTPLAVGKWSKVQILGHLCDSAINNVRRMIEAQASNEVYLIAPYNQNQWVEAQSYGNAHVDDVITLWESLNRAMARVIAAIPDDRSLSRQVKLPSGELHTLEWLIMDYMVHLEHHLQQISPELVEKR</sequence>
<protein>
    <recommendedName>
        <fullName evidence="1">DinB-like domain-containing protein</fullName>
    </recommendedName>
</protein>
<dbReference type="SUPFAM" id="SSF109854">
    <property type="entry name" value="DinB/YfiT-like putative metalloenzymes"/>
    <property type="match status" value="1"/>
</dbReference>
<accession>A0ABQ6GMH4</accession>
<evidence type="ECO:0000259" key="1">
    <source>
        <dbReference type="Pfam" id="PF12867"/>
    </source>
</evidence>
<dbReference type="Gene3D" id="1.20.120.450">
    <property type="entry name" value="dinb family like domain"/>
    <property type="match status" value="1"/>
</dbReference>
<keyword evidence="3" id="KW-1185">Reference proteome</keyword>
<gene>
    <name evidence="2" type="ORF">MU1_48870</name>
</gene>
<reference evidence="2 3" key="1">
    <citation type="submission" date="2023-03" db="EMBL/GenBank/DDBJ databases">
        <title>Draft genome sequence of the bacteria which degrade cell wall of Tricholomamatutake.</title>
        <authorList>
            <person name="Konishi Y."/>
            <person name="Fukuta Y."/>
            <person name="Shirasaka N."/>
        </authorList>
    </citation>
    <scope>NUCLEOTIDE SEQUENCE [LARGE SCALE GENOMIC DNA]</scope>
    <source>
        <strain evidence="3">mu1</strain>
    </source>
</reference>
<proteinExistence type="predicted"/>
<organism evidence="2 3">
    <name type="scientific">Paenibacillus glycanilyticus</name>
    <dbReference type="NCBI Taxonomy" id="126569"/>
    <lineage>
        <taxon>Bacteria</taxon>
        <taxon>Bacillati</taxon>
        <taxon>Bacillota</taxon>
        <taxon>Bacilli</taxon>
        <taxon>Bacillales</taxon>
        <taxon>Paenibacillaceae</taxon>
        <taxon>Paenibacillus</taxon>
    </lineage>
</organism>
<feature type="domain" description="DinB-like" evidence="1">
    <location>
        <begin position="12"/>
        <end position="148"/>
    </location>
</feature>
<comment type="caution">
    <text evidence="2">The sequence shown here is derived from an EMBL/GenBank/DDBJ whole genome shotgun (WGS) entry which is preliminary data.</text>
</comment>
<dbReference type="InterPro" id="IPR034660">
    <property type="entry name" value="DinB/YfiT-like"/>
</dbReference>
<evidence type="ECO:0000313" key="3">
    <source>
        <dbReference type="Proteomes" id="UP001157114"/>
    </source>
</evidence>
<dbReference type="RefSeq" id="WP_284241314.1">
    <property type="nucleotide sequence ID" value="NZ_BSSQ01000019.1"/>
</dbReference>
<dbReference type="Proteomes" id="UP001157114">
    <property type="component" value="Unassembled WGS sequence"/>
</dbReference>
<name>A0ABQ6GMH4_9BACL</name>
<dbReference type="EMBL" id="BSSQ01000019">
    <property type="protein sequence ID" value="GLX70541.1"/>
    <property type="molecule type" value="Genomic_DNA"/>
</dbReference>
<dbReference type="Pfam" id="PF12867">
    <property type="entry name" value="DinB_2"/>
    <property type="match status" value="1"/>
</dbReference>
<evidence type="ECO:0000313" key="2">
    <source>
        <dbReference type="EMBL" id="GLX70541.1"/>
    </source>
</evidence>